<dbReference type="EMBL" id="GBRH01227323">
    <property type="protein sequence ID" value="JAD70572.1"/>
    <property type="molecule type" value="Transcribed_RNA"/>
</dbReference>
<evidence type="ECO:0000313" key="1">
    <source>
        <dbReference type="EMBL" id="JAD70572.1"/>
    </source>
</evidence>
<protein>
    <submittedName>
        <fullName evidence="1">Uncharacterized protein</fullName>
    </submittedName>
</protein>
<reference evidence="1" key="2">
    <citation type="journal article" date="2015" name="Data Brief">
        <title>Shoot transcriptome of the giant reed, Arundo donax.</title>
        <authorList>
            <person name="Barrero R.A."/>
            <person name="Guerrero F.D."/>
            <person name="Moolhuijzen P."/>
            <person name="Goolsby J.A."/>
            <person name="Tidwell J."/>
            <person name="Bellgard S.E."/>
            <person name="Bellgard M.I."/>
        </authorList>
    </citation>
    <scope>NUCLEOTIDE SEQUENCE</scope>
    <source>
        <tissue evidence="1">Shoot tissue taken approximately 20 cm above the soil surface</tissue>
    </source>
</reference>
<name>A0A0A9CGF1_ARUDO</name>
<dbReference type="AlphaFoldDB" id="A0A0A9CGF1"/>
<organism evidence="1">
    <name type="scientific">Arundo donax</name>
    <name type="common">Giant reed</name>
    <name type="synonym">Donax arundinaceus</name>
    <dbReference type="NCBI Taxonomy" id="35708"/>
    <lineage>
        <taxon>Eukaryota</taxon>
        <taxon>Viridiplantae</taxon>
        <taxon>Streptophyta</taxon>
        <taxon>Embryophyta</taxon>
        <taxon>Tracheophyta</taxon>
        <taxon>Spermatophyta</taxon>
        <taxon>Magnoliopsida</taxon>
        <taxon>Liliopsida</taxon>
        <taxon>Poales</taxon>
        <taxon>Poaceae</taxon>
        <taxon>PACMAD clade</taxon>
        <taxon>Arundinoideae</taxon>
        <taxon>Arundineae</taxon>
        <taxon>Arundo</taxon>
    </lineage>
</organism>
<reference evidence="1" key="1">
    <citation type="submission" date="2014-09" db="EMBL/GenBank/DDBJ databases">
        <authorList>
            <person name="Magalhaes I.L.F."/>
            <person name="Oliveira U."/>
            <person name="Santos F.R."/>
            <person name="Vidigal T.H.D.A."/>
            <person name="Brescovit A.D."/>
            <person name="Santos A.J."/>
        </authorList>
    </citation>
    <scope>NUCLEOTIDE SEQUENCE</scope>
    <source>
        <tissue evidence="1">Shoot tissue taken approximately 20 cm above the soil surface</tissue>
    </source>
</reference>
<proteinExistence type="predicted"/>
<sequence>MCLTVFISGGLRKGLKVKKSHSNLLLKK</sequence>
<accession>A0A0A9CGF1</accession>